<keyword evidence="2" id="KW-1185">Reference proteome</keyword>
<accession>A0ABT2JE93</accession>
<protein>
    <submittedName>
        <fullName evidence="1">YbaB/EbfC family nucleoid-associated protein</fullName>
    </submittedName>
</protein>
<dbReference type="InterPro" id="IPR036894">
    <property type="entry name" value="YbaB-like_sf"/>
</dbReference>
<dbReference type="Gene3D" id="3.30.1310.10">
    <property type="entry name" value="Nucleoid-associated protein YbaB-like domain"/>
    <property type="match status" value="1"/>
</dbReference>
<organism evidence="1 2">
    <name type="scientific">Actinophytocola gossypii</name>
    <dbReference type="NCBI Taxonomy" id="2812003"/>
    <lineage>
        <taxon>Bacteria</taxon>
        <taxon>Bacillati</taxon>
        <taxon>Actinomycetota</taxon>
        <taxon>Actinomycetes</taxon>
        <taxon>Pseudonocardiales</taxon>
        <taxon>Pseudonocardiaceae</taxon>
    </lineage>
</organism>
<evidence type="ECO:0000313" key="1">
    <source>
        <dbReference type="EMBL" id="MCT2586199.1"/>
    </source>
</evidence>
<reference evidence="1 2" key="1">
    <citation type="submission" date="2021-02" db="EMBL/GenBank/DDBJ databases">
        <title>Actinophytocola xerophila sp. nov., isolated from soil of cotton cropping field.</title>
        <authorList>
            <person name="Huang R."/>
            <person name="Chen X."/>
            <person name="Ge X."/>
            <person name="Liu W."/>
        </authorList>
    </citation>
    <scope>NUCLEOTIDE SEQUENCE [LARGE SCALE GENOMIC DNA]</scope>
    <source>
        <strain evidence="1 2">S1-96</strain>
    </source>
</reference>
<evidence type="ECO:0000313" key="2">
    <source>
        <dbReference type="Proteomes" id="UP001156441"/>
    </source>
</evidence>
<dbReference type="InterPro" id="IPR004401">
    <property type="entry name" value="YbaB/EbfC"/>
</dbReference>
<sequence>MPSPPEVAVQADHRAQVDELLADYRRSREQLGAVHRALAAVSASVTSEDRLVTVTVGAQGQLTGLVIVESAYRTLRPHELAARIVELTAAAAAKVTRAAGEVLAPVLPRGTDPEALLRGTADLTRSEVKPAARNAVDSDETFENLSWIRPGGER</sequence>
<dbReference type="Proteomes" id="UP001156441">
    <property type="component" value="Unassembled WGS sequence"/>
</dbReference>
<dbReference type="EMBL" id="JAFFZE010000017">
    <property type="protein sequence ID" value="MCT2586199.1"/>
    <property type="molecule type" value="Genomic_DNA"/>
</dbReference>
<dbReference type="Pfam" id="PF02575">
    <property type="entry name" value="YbaB_DNA_bd"/>
    <property type="match status" value="1"/>
</dbReference>
<comment type="caution">
    <text evidence="1">The sequence shown here is derived from an EMBL/GenBank/DDBJ whole genome shotgun (WGS) entry which is preliminary data.</text>
</comment>
<gene>
    <name evidence="1" type="ORF">JT362_24065</name>
</gene>
<proteinExistence type="predicted"/>
<name>A0ABT2JE93_9PSEU</name>